<evidence type="ECO:0000313" key="2">
    <source>
        <dbReference type="EMBL" id="VXC36666.1"/>
    </source>
</evidence>
<proteinExistence type="predicted"/>
<dbReference type="EMBL" id="CABWMV010000003">
    <property type="protein sequence ID" value="VXC36666.1"/>
    <property type="molecule type" value="Genomic_DNA"/>
</dbReference>
<evidence type="ECO:0000259" key="1">
    <source>
        <dbReference type="Pfam" id="PF04545"/>
    </source>
</evidence>
<dbReference type="GO" id="GO:0006352">
    <property type="term" value="P:DNA-templated transcription initiation"/>
    <property type="evidence" value="ECO:0007669"/>
    <property type="project" value="InterPro"/>
</dbReference>
<evidence type="ECO:0000313" key="3">
    <source>
        <dbReference type="Proteomes" id="UP000432350"/>
    </source>
</evidence>
<dbReference type="GO" id="GO:0003700">
    <property type="term" value="F:DNA-binding transcription factor activity"/>
    <property type="evidence" value="ECO:0007669"/>
    <property type="project" value="InterPro"/>
</dbReference>
<name>A0A653Y3M1_SPHMU</name>
<protein>
    <submittedName>
        <fullName evidence="2">RNA polymerase sigma-70 factor</fullName>
    </submittedName>
</protein>
<accession>A0A653Y3M1</accession>
<dbReference type="InterPro" id="IPR007630">
    <property type="entry name" value="RNA_pol_sigma70_r4"/>
</dbReference>
<feature type="domain" description="RNA polymerase sigma-70 region 4" evidence="1">
    <location>
        <begin position="1"/>
        <end position="35"/>
    </location>
</feature>
<dbReference type="InterPro" id="IPR013324">
    <property type="entry name" value="RNA_pol_sigma_r3/r4-like"/>
</dbReference>
<dbReference type="SUPFAM" id="SSF88659">
    <property type="entry name" value="Sigma3 and sigma4 domains of RNA polymerase sigma factors"/>
    <property type="match status" value="1"/>
</dbReference>
<dbReference type="RefSeq" id="WP_236560258.1">
    <property type="nucleotide sequence ID" value="NZ_CP068086.1"/>
</dbReference>
<dbReference type="InterPro" id="IPR036388">
    <property type="entry name" value="WH-like_DNA-bd_sf"/>
</dbReference>
<organism evidence="2 3">
    <name type="scientific">Sphingobacterium multivorum</name>
    <dbReference type="NCBI Taxonomy" id="28454"/>
    <lineage>
        <taxon>Bacteria</taxon>
        <taxon>Pseudomonadati</taxon>
        <taxon>Bacteroidota</taxon>
        <taxon>Sphingobacteriia</taxon>
        <taxon>Sphingobacteriales</taxon>
        <taxon>Sphingobacteriaceae</taxon>
        <taxon>Sphingobacterium</taxon>
    </lineage>
</organism>
<reference evidence="2 3" key="1">
    <citation type="submission" date="2019-10" db="EMBL/GenBank/DDBJ databases">
        <authorList>
            <person name="Karimi E."/>
        </authorList>
    </citation>
    <scope>NUCLEOTIDE SEQUENCE [LARGE SCALE GENOMIC DNA]</scope>
    <source>
        <strain evidence="2 3">Sphingobacterium sp. 8BC</strain>
    </source>
</reference>
<dbReference type="AlphaFoldDB" id="A0A653Y3M1"/>
<dbReference type="Gene3D" id="1.10.10.10">
    <property type="entry name" value="Winged helix-like DNA-binding domain superfamily/Winged helix DNA-binding domain"/>
    <property type="match status" value="1"/>
</dbReference>
<dbReference type="Pfam" id="PF04545">
    <property type="entry name" value="Sigma70_r4"/>
    <property type="match status" value="1"/>
</dbReference>
<gene>
    <name evidence="2" type="ORF">SPHINGO8BC_110042</name>
</gene>
<sequence length="42" mass="4964">MAYYEGYTQQKIAEQLDVPLGTVKTRTRAAFIQLQQLLKEYR</sequence>
<dbReference type="Proteomes" id="UP000432350">
    <property type="component" value="Unassembled WGS sequence"/>
</dbReference>